<reference evidence="1 2" key="1">
    <citation type="submission" date="2016-10" db="EMBL/GenBank/DDBJ databases">
        <authorList>
            <person name="de Groot N.N."/>
        </authorList>
    </citation>
    <scope>NUCLEOTIDE SEQUENCE [LARGE SCALE GENOMIC DNA]</scope>
    <source>
        <strain evidence="1 2">CGMCC 1.9109</strain>
    </source>
</reference>
<sequence length="188" mass="20802">MKILLAISTLVALVSADTRAEDNSSICDLAINRVCEVKAGPMLEHATLQLMDEETQVDLVGGAAWRVSFYRYPHQFAAVVEQAKGEHVWWNVYLLGRNPNIRLQFETMREEGVREFTLSPYHGLKACLADTPGVCDQVIAVKQILAGHLESSRLSWRAGPGILSALDYVMAECEAHLGQPCGEDFTLD</sequence>
<name>A0A1G6YFA4_9PROT</name>
<dbReference type="AlphaFoldDB" id="A0A1G6YFA4"/>
<gene>
    <name evidence="1" type="ORF">SAMN04488071_1591</name>
</gene>
<keyword evidence="2" id="KW-1185">Reference proteome</keyword>
<accession>A0A1G6YFA4</accession>
<evidence type="ECO:0000313" key="2">
    <source>
        <dbReference type="Proteomes" id="UP000183685"/>
    </source>
</evidence>
<evidence type="ECO:0000313" key="1">
    <source>
        <dbReference type="EMBL" id="SDD88673.1"/>
    </source>
</evidence>
<organism evidence="1 2">
    <name type="scientific">Kordiimonas lacus</name>
    <dbReference type="NCBI Taxonomy" id="637679"/>
    <lineage>
        <taxon>Bacteria</taxon>
        <taxon>Pseudomonadati</taxon>
        <taxon>Pseudomonadota</taxon>
        <taxon>Alphaproteobacteria</taxon>
        <taxon>Kordiimonadales</taxon>
        <taxon>Kordiimonadaceae</taxon>
        <taxon>Kordiimonas</taxon>
    </lineage>
</organism>
<dbReference type="STRING" id="637679.GCA_001550055_01272"/>
<proteinExistence type="predicted"/>
<dbReference type="Proteomes" id="UP000183685">
    <property type="component" value="Unassembled WGS sequence"/>
</dbReference>
<dbReference type="RefSeq" id="WP_068302498.1">
    <property type="nucleotide sequence ID" value="NZ_FNAK01000003.1"/>
</dbReference>
<protein>
    <submittedName>
        <fullName evidence="1">Uncharacterized protein</fullName>
    </submittedName>
</protein>
<dbReference type="EMBL" id="FNAK01000003">
    <property type="protein sequence ID" value="SDD88673.1"/>
    <property type="molecule type" value="Genomic_DNA"/>
</dbReference>